<evidence type="ECO:0000313" key="2">
    <source>
        <dbReference type="Proteomes" id="UP000014113"/>
    </source>
</evidence>
<dbReference type="Proteomes" id="UP000014113">
    <property type="component" value="Unassembled WGS sequence"/>
</dbReference>
<organism evidence="1 2">
    <name type="scientific">Enterococcus columbae DSM 7374 = ATCC 51263</name>
    <dbReference type="NCBI Taxonomy" id="1121865"/>
    <lineage>
        <taxon>Bacteria</taxon>
        <taxon>Bacillati</taxon>
        <taxon>Bacillota</taxon>
        <taxon>Bacilli</taxon>
        <taxon>Lactobacillales</taxon>
        <taxon>Enterococcaceae</taxon>
        <taxon>Enterococcus</taxon>
    </lineage>
</organism>
<evidence type="ECO:0008006" key="3">
    <source>
        <dbReference type="Google" id="ProtNLM"/>
    </source>
</evidence>
<comment type="caution">
    <text evidence="1">The sequence shown here is derived from an EMBL/GenBank/DDBJ whole genome shotgun (WGS) entry which is preliminary data.</text>
</comment>
<dbReference type="eggNOG" id="ENOG50306S3">
    <property type="taxonomic scope" value="Bacteria"/>
</dbReference>
<reference evidence="1 2" key="1">
    <citation type="submission" date="2013-03" db="EMBL/GenBank/DDBJ databases">
        <title>The Genome Sequence of Enterococcus columbae ATCC_51263 (PacBio/Illumina hybrid assembly).</title>
        <authorList>
            <consortium name="The Broad Institute Genomics Platform"/>
            <consortium name="The Broad Institute Genome Sequencing Center for Infectious Disease"/>
            <person name="Earl A."/>
            <person name="Russ C."/>
            <person name="Gilmore M."/>
            <person name="Surin D."/>
            <person name="Walker B."/>
            <person name="Young S."/>
            <person name="Zeng Q."/>
            <person name="Gargeya S."/>
            <person name="Fitzgerald M."/>
            <person name="Haas B."/>
            <person name="Abouelleil A."/>
            <person name="Allen A.W."/>
            <person name="Alvarado L."/>
            <person name="Arachchi H.M."/>
            <person name="Berlin A.M."/>
            <person name="Chapman S.B."/>
            <person name="Gainer-Dewar J."/>
            <person name="Goldberg J."/>
            <person name="Griggs A."/>
            <person name="Gujja S."/>
            <person name="Hansen M."/>
            <person name="Howarth C."/>
            <person name="Imamovic A."/>
            <person name="Ireland A."/>
            <person name="Larimer J."/>
            <person name="McCowan C."/>
            <person name="Murphy C."/>
            <person name="Pearson M."/>
            <person name="Poon T.W."/>
            <person name="Priest M."/>
            <person name="Roberts A."/>
            <person name="Saif S."/>
            <person name="Shea T."/>
            <person name="Sisk P."/>
            <person name="Sykes S."/>
            <person name="Wortman J."/>
            <person name="Nusbaum C."/>
            <person name="Birren B."/>
        </authorList>
    </citation>
    <scope>NUCLEOTIDE SEQUENCE [LARGE SCALE GENOMIC DNA]</scope>
    <source>
        <strain evidence="1 2">ATCC 51263</strain>
    </source>
</reference>
<dbReference type="PATRIC" id="fig|1121865.3.peg.1494"/>
<name>S0KML2_9ENTE</name>
<keyword evidence="2" id="KW-1185">Reference proteome</keyword>
<dbReference type="RefSeq" id="WP_016183667.1">
    <property type="nucleotide sequence ID" value="NZ_JXKI01000013.1"/>
</dbReference>
<sequence length="124" mass="14422">MFVNENAFCEYLSQQKIDYTFTEGNTLISVNMVRLKPTMSCIYLDDQYFAAAKYHQQLGFFSDALIIPRTSIQSISYQSKGLNYQIKAIIKEKNQQIPLNFQVSKMSPVSWHRKNLNKLLEQIA</sequence>
<evidence type="ECO:0000313" key="1">
    <source>
        <dbReference type="EMBL" id="EOW80442.1"/>
    </source>
</evidence>
<dbReference type="AlphaFoldDB" id="S0KML2"/>
<dbReference type="STRING" id="1121865.OMW_01530"/>
<protein>
    <recommendedName>
        <fullName evidence="3">YokE-like PH domain-containing protein</fullName>
    </recommendedName>
</protein>
<accession>S0KML2</accession>
<proteinExistence type="predicted"/>
<dbReference type="EMBL" id="ASWJ01000009">
    <property type="protein sequence ID" value="EOW80442.1"/>
    <property type="molecule type" value="Genomic_DNA"/>
</dbReference>
<gene>
    <name evidence="1" type="ORF">I568_02145</name>
</gene>